<sequence>MTILLNKIGSKTPGDGRLNWRAHQLERGYLGERKIHRCQGCAYNY</sequence>
<organism evidence="1">
    <name type="scientific">hydrocarbon metagenome</name>
    <dbReference type="NCBI Taxonomy" id="938273"/>
    <lineage>
        <taxon>unclassified sequences</taxon>
        <taxon>metagenomes</taxon>
        <taxon>ecological metagenomes</taxon>
    </lineage>
</organism>
<evidence type="ECO:0000313" key="1">
    <source>
        <dbReference type="EMBL" id="KUG17039.1"/>
    </source>
</evidence>
<dbReference type="AlphaFoldDB" id="A0A0W8F865"/>
<dbReference type="EMBL" id="LNQE01001467">
    <property type="protein sequence ID" value="KUG17039.1"/>
    <property type="molecule type" value="Genomic_DNA"/>
</dbReference>
<protein>
    <submittedName>
        <fullName evidence="1">Uncharacterized protein</fullName>
    </submittedName>
</protein>
<gene>
    <name evidence="1" type="ORF">ASZ90_013269</name>
</gene>
<proteinExistence type="predicted"/>
<name>A0A0W8F865_9ZZZZ</name>
<comment type="caution">
    <text evidence="1">The sequence shown here is derived from an EMBL/GenBank/DDBJ whole genome shotgun (WGS) entry which is preliminary data.</text>
</comment>
<reference evidence="1" key="1">
    <citation type="journal article" date="2015" name="Proc. Natl. Acad. Sci. U.S.A.">
        <title>Networks of energetic and metabolic interactions define dynamics in microbial communities.</title>
        <authorList>
            <person name="Embree M."/>
            <person name="Liu J.K."/>
            <person name="Al-Bassam M.M."/>
            <person name="Zengler K."/>
        </authorList>
    </citation>
    <scope>NUCLEOTIDE SEQUENCE</scope>
</reference>
<accession>A0A0W8F865</accession>